<dbReference type="STRING" id="429728.SAMN05216456_1396"/>
<dbReference type="RefSeq" id="WP_280140628.1">
    <property type="nucleotide sequence ID" value="NZ_FPCK01000001.1"/>
</dbReference>
<feature type="active site" evidence="2">
    <location>
        <position position="137"/>
    </location>
</feature>
<comment type="similarity">
    <text evidence="1 2">Belongs to the polypeptide deformylase family.</text>
</comment>
<dbReference type="PANTHER" id="PTHR10458">
    <property type="entry name" value="PEPTIDE DEFORMYLASE"/>
    <property type="match status" value="1"/>
</dbReference>
<proteinExistence type="inferred from homology"/>
<dbReference type="PIRSF" id="PIRSF004749">
    <property type="entry name" value="Pep_def"/>
    <property type="match status" value="1"/>
</dbReference>
<dbReference type="InterPro" id="IPR036821">
    <property type="entry name" value="Peptide_deformylase_sf"/>
</dbReference>
<dbReference type="GO" id="GO:0042586">
    <property type="term" value="F:peptide deformylase activity"/>
    <property type="evidence" value="ECO:0007669"/>
    <property type="project" value="InterPro"/>
</dbReference>
<comment type="caution">
    <text evidence="2">Lacks conserved residue(s) required for the propagation of feature annotation.</text>
</comment>
<gene>
    <name evidence="3" type="ORF">SAMN05216456_1396</name>
</gene>
<accession>A0A1I7NAC9</accession>
<name>A0A1I7NAC9_9HYPH</name>
<evidence type="ECO:0000256" key="1">
    <source>
        <dbReference type="ARBA" id="ARBA00010759"/>
    </source>
</evidence>
<dbReference type="HAMAP" id="MF_00163">
    <property type="entry name" value="Pep_deformylase"/>
    <property type="match status" value="1"/>
</dbReference>
<dbReference type="EMBL" id="FPCK01000001">
    <property type="protein sequence ID" value="SFV31609.1"/>
    <property type="molecule type" value="Genomic_DNA"/>
</dbReference>
<dbReference type="PANTHER" id="PTHR10458:SF22">
    <property type="entry name" value="PEPTIDE DEFORMYLASE"/>
    <property type="match status" value="1"/>
</dbReference>
<evidence type="ECO:0000313" key="3">
    <source>
        <dbReference type="EMBL" id="SFV31609.1"/>
    </source>
</evidence>
<dbReference type="PRINTS" id="PR01576">
    <property type="entry name" value="PDEFORMYLASE"/>
</dbReference>
<dbReference type="Gene3D" id="3.90.45.10">
    <property type="entry name" value="Peptide deformylase"/>
    <property type="match status" value="1"/>
</dbReference>
<dbReference type="InterPro" id="IPR023635">
    <property type="entry name" value="Peptide_deformylase"/>
</dbReference>
<protein>
    <recommendedName>
        <fullName evidence="2">Peptide deformylase-like</fullName>
    </recommendedName>
    <alternativeName>
        <fullName evidence="2">Polypeptide deformylase-like</fullName>
    </alternativeName>
</protein>
<sequence length="168" mass="18455">MDRVSSDFIVFPDPRLSMSAHRRPVDDALLEVGRRLLAAARRVNAYGLAAVHIGVVEPVVVVSVAASEARDYRVLYNPAVLSTVGPEETGLEGSVSMPGIEVAISRPRDARLRFDDESGEGQELALSGFAARVAQHEIDQMNGVFFLNRLSRLKRDAAIRRFNKVQGR</sequence>
<evidence type="ECO:0000313" key="4">
    <source>
        <dbReference type="Proteomes" id="UP000199074"/>
    </source>
</evidence>
<reference evidence="3 4" key="1">
    <citation type="submission" date="2016-10" db="EMBL/GenBank/DDBJ databases">
        <authorList>
            <person name="de Groot N.N."/>
        </authorList>
    </citation>
    <scope>NUCLEOTIDE SEQUENCE [LARGE SCALE GENOMIC DNA]</scope>
    <source>
        <strain evidence="3 4">IPL20</strain>
    </source>
</reference>
<dbReference type="AlphaFoldDB" id="A0A1I7NAC9"/>
<organism evidence="3 4">
    <name type="scientific">Devosia crocina</name>
    <dbReference type="NCBI Taxonomy" id="429728"/>
    <lineage>
        <taxon>Bacteria</taxon>
        <taxon>Pseudomonadati</taxon>
        <taxon>Pseudomonadota</taxon>
        <taxon>Alphaproteobacteria</taxon>
        <taxon>Hyphomicrobiales</taxon>
        <taxon>Devosiaceae</taxon>
        <taxon>Devosia</taxon>
    </lineage>
</organism>
<keyword evidence="4" id="KW-1185">Reference proteome</keyword>
<dbReference type="SUPFAM" id="SSF56420">
    <property type="entry name" value="Peptide deformylase"/>
    <property type="match status" value="1"/>
</dbReference>
<dbReference type="Pfam" id="PF01327">
    <property type="entry name" value="Pep_deformylase"/>
    <property type="match status" value="1"/>
</dbReference>
<dbReference type="Proteomes" id="UP000199074">
    <property type="component" value="Unassembled WGS sequence"/>
</dbReference>
<evidence type="ECO:0000256" key="2">
    <source>
        <dbReference type="HAMAP-Rule" id="MF_00163"/>
    </source>
</evidence>